<dbReference type="InterPro" id="IPR001633">
    <property type="entry name" value="EAL_dom"/>
</dbReference>
<dbReference type="Proteomes" id="UP000286678">
    <property type="component" value="Unassembled WGS sequence"/>
</dbReference>
<dbReference type="InterPro" id="IPR003660">
    <property type="entry name" value="HAMP_dom"/>
</dbReference>
<dbReference type="SMART" id="SM00267">
    <property type="entry name" value="GGDEF"/>
    <property type="match status" value="1"/>
</dbReference>
<keyword evidence="1" id="KW-0812">Transmembrane</keyword>
<comment type="caution">
    <text evidence="5">The sequence shown here is derived from an EMBL/GenBank/DDBJ whole genome shotgun (WGS) entry which is preliminary data.</text>
</comment>
<gene>
    <name evidence="5" type="ORF">CWE21_11915</name>
</gene>
<protein>
    <recommendedName>
        <fullName evidence="7">GGDEF domain-containing protein</fullName>
    </recommendedName>
</protein>
<organism evidence="5 6">
    <name type="scientific">Pseudidiomarina aquimaris</name>
    <dbReference type="NCBI Taxonomy" id="641841"/>
    <lineage>
        <taxon>Bacteria</taxon>
        <taxon>Pseudomonadati</taxon>
        <taxon>Pseudomonadota</taxon>
        <taxon>Gammaproteobacteria</taxon>
        <taxon>Alteromonadales</taxon>
        <taxon>Idiomarinaceae</taxon>
        <taxon>Pseudidiomarina</taxon>
    </lineage>
</organism>
<evidence type="ECO:0000256" key="1">
    <source>
        <dbReference type="SAM" id="Phobius"/>
    </source>
</evidence>
<dbReference type="InterPro" id="IPR050706">
    <property type="entry name" value="Cyclic-di-GMP_PDE-like"/>
</dbReference>
<dbReference type="SUPFAM" id="SSF158472">
    <property type="entry name" value="HAMP domain-like"/>
    <property type="match status" value="1"/>
</dbReference>
<dbReference type="Gene3D" id="3.20.20.450">
    <property type="entry name" value="EAL domain"/>
    <property type="match status" value="1"/>
</dbReference>
<dbReference type="PROSITE" id="PS50887">
    <property type="entry name" value="GGDEF"/>
    <property type="match status" value="1"/>
</dbReference>
<dbReference type="SMART" id="SM00052">
    <property type="entry name" value="EAL"/>
    <property type="match status" value="1"/>
</dbReference>
<feature type="transmembrane region" description="Helical" evidence="1">
    <location>
        <begin position="251"/>
        <end position="273"/>
    </location>
</feature>
<keyword evidence="1" id="KW-1133">Transmembrane helix</keyword>
<dbReference type="GO" id="GO:0016020">
    <property type="term" value="C:membrane"/>
    <property type="evidence" value="ECO:0007669"/>
    <property type="project" value="InterPro"/>
</dbReference>
<dbReference type="SMART" id="SM00304">
    <property type="entry name" value="HAMP"/>
    <property type="match status" value="1"/>
</dbReference>
<dbReference type="SUPFAM" id="SSF141868">
    <property type="entry name" value="EAL domain-like"/>
    <property type="match status" value="1"/>
</dbReference>
<evidence type="ECO:0000313" key="5">
    <source>
        <dbReference type="EMBL" id="RUO46089.1"/>
    </source>
</evidence>
<dbReference type="PANTHER" id="PTHR33121">
    <property type="entry name" value="CYCLIC DI-GMP PHOSPHODIESTERASE PDEF"/>
    <property type="match status" value="1"/>
</dbReference>
<dbReference type="EMBL" id="PIPT01000010">
    <property type="protein sequence ID" value="RUO46089.1"/>
    <property type="molecule type" value="Genomic_DNA"/>
</dbReference>
<dbReference type="CDD" id="cd01948">
    <property type="entry name" value="EAL"/>
    <property type="match status" value="1"/>
</dbReference>
<dbReference type="NCBIfam" id="TIGR00254">
    <property type="entry name" value="GGDEF"/>
    <property type="match status" value="1"/>
</dbReference>
<dbReference type="PROSITE" id="PS50883">
    <property type="entry name" value="EAL"/>
    <property type="match status" value="1"/>
</dbReference>
<dbReference type="Gene3D" id="3.30.70.270">
    <property type="match status" value="1"/>
</dbReference>
<keyword evidence="1" id="KW-0472">Membrane</keyword>
<dbReference type="InterPro" id="IPR029787">
    <property type="entry name" value="Nucleotide_cyclase"/>
</dbReference>
<evidence type="ECO:0008006" key="7">
    <source>
        <dbReference type="Google" id="ProtNLM"/>
    </source>
</evidence>
<feature type="domain" description="HAMP" evidence="3">
    <location>
        <begin position="271"/>
        <end position="323"/>
    </location>
</feature>
<keyword evidence="6" id="KW-1185">Reference proteome</keyword>
<dbReference type="InterPro" id="IPR035919">
    <property type="entry name" value="EAL_sf"/>
</dbReference>
<dbReference type="Pfam" id="PF00563">
    <property type="entry name" value="EAL"/>
    <property type="match status" value="1"/>
</dbReference>
<feature type="domain" description="EAL" evidence="2">
    <location>
        <begin position="492"/>
        <end position="745"/>
    </location>
</feature>
<dbReference type="RefSeq" id="WP_126834667.1">
    <property type="nucleotide sequence ID" value="NZ_PIPT01000010.1"/>
</dbReference>
<accession>A0A432XBG1</accession>
<dbReference type="OrthoDB" id="9804951at2"/>
<evidence type="ECO:0000259" key="4">
    <source>
        <dbReference type="PROSITE" id="PS50887"/>
    </source>
</evidence>
<dbReference type="GO" id="GO:0071111">
    <property type="term" value="F:cyclic-guanylate-specific phosphodiesterase activity"/>
    <property type="evidence" value="ECO:0007669"/>
    <property type="project" value="InterPro"/>
</dbReference>
<proteinExistence type="predicted"/>
<dbReference type="CDD" id="cd01949">
    <property type="entry name" value="GGDEF"/>
    <property type="match status" value="1"/>
</dbReference>
<dbReference type="Pfam" id="PF00990">
    <property type="entry name" value="GGDEF"/>
    <property type="match status" value="1"/>
</dbReference>
<dbReference type="PANTHER" id="PTHR33121:SF71">
    <property type="entry name" value="OXYGEN SENSOR PROTEIN DOSP"/>
    <property type="match status" value="1"/>
</dbReference>
<dbReference type="InterPro" id="IPR029150">
    <property type="entry name" value="dCache_3"/>
</dbReference>
<dbReference type="GO" id="GO:0007165">
    <property type="term" value="P:signal transduction"/>
    <property type="evidence" value="ECO:0007669"/>
    <property type="project" value="InterPro"/>
</dbReference>
<evidence type="ECO:0000259" key="3">
    <source>
        <dbReference type="PROSITE" id="PS50885"/>
    </source>
</evidence>
<dbReference type="PROSITE" id="PS50885">
    <property type="entry name" value="HAMP"/>
    <property type="match status" value="1"/>
</dbReference>
<dbReference type="InterPro" id="IPR000160">
    <property type="entry name" value="GGDEF_dom"/>
</dbReference>
<evidence type="ECO:0000259" key="2">
    <source>
        <dbReference type="PROSITE" id="PS50883"/>
    </source>
</evidence>
<dbReference type="InterPro" id="IPR043128">
    <property type="entry name" value="Rev_trsase/Diguanyl_cyclase"/>
</dbReference>
<dbReference type="AlphaFoldDB" id="A0A432XBG1"/>
<dbReference type="Pfam" id="PF00672">
    <property type="entry name" value="HAMP"/>
    <property type="match status" value="1"/>
</dbReference>
<dbReference type="Pfam" id="PF14827">
    <property type="entry name" value="dCache_3"/>
    <property type="match status" value="1"/>
</dbReference>
<reference evidence="6" key="1">
    <citation type="journal article" date="2018" name="Front. Microbiol.">
        <title>Genome-Based Analysis Reveals the Taxonomy and Diversity of the Family Idiomarinaceae.</title>
        <authorList>
            <person name="Liu Y."/>
            <person name="Lai Q."/>
            <person name="Shao Z."/>
        </authorList>
    </citation>
    <scope>NUCLEOTIDE SEQUENCE [LARGE SCALE GENOMIC DNA]</scope>
    <source>
        <strain evidence="6">SW15</strain>
    </source>
</reference>
<feature type="domain" description="GGDEF" evidence="4">
    <location>
        <begin position="355"/>
        <end position="483"/>
    </location>
</feature>
<evidence type="ECO:0000313" key="6">
    <source>
        <dbReference type="Proteomes" id="UP000286678"/>
    </source>
</evidence>
<dbReference type="Gene3D" id="6.10.340.10">
    <property type="match status" value="1"/>
</dbReference>
<dbReference type="SUPFAM" id="SSF55073">
    <property type="entry name" value="Nucleotide cyclase"/>
    <property type="match status" value="1"/>
</dbReference>
<name>A0A432XBG1_9GAMM</name>
<sequence length="759" mass="85070">MIRISFRARLLLLFIGLAGGVLLVTLVAVTFATDKQAELTVERELAVSERVLGELLKRRGEQLEQAAQVLADDFGFREAVASGDQATLVSAMVNHGDRIGTQLMALYSVNGEELASTHQLSPGTDFSLLRGVRLIDGELFQLVTVPVRAPDVIAYATLGFVIDDQLADGLKQLTNTDLTFFDSQGQRALASSLAGPMQRELLEAVSQEQVNQWLTENELAGHLSRFNTVELLVSTSRSDATQAFQTLRTQYLGFGLATLLVALMLAIATARYFSQPLARLTQAADALRRGRYDAPLNLQRKDEFGQLGATFDTMREAISEREQRIVYQLEHDLLTGLPNRESFYKQLNERLAQKQSGVVVVLNIMRFRSLNDRLGQSFGDQVLQQVAQRLRDSFAEGCFIARLASDEFVVLCDSDQAEDIKSSLKALQRTQWRIGEASYRIEFRSGAVRFPEFGAEVDVLLRRGQLAAQLARSEKQLLADYQQGSDESYLRRLQILQALPDAIVNRKLQLHYQPKMDCGTGQVNGAEALIRWQHEQLGVIRPDEFIPLAEQSGDILRVTRWVCQAALDQQQYWLEQGIDIQMAVNLSALDLQADDFAEFIATELRARHLSPTKLTLEVTESAVMADLEKAQKRLKELRELGCKIALDDYGTGYASLAQLKHLPLDKLKLDQSFIRGLDSDANDRIIVQSTLSLAHELKLQTVAEGVEEQAAWRLLRQMGCDTLQGYYFSRPLAAVEFEQWLKNEAPRFTNQNKKAITNE</sequence>
<dbReference type="CDD" id="cd06225">
    <property type="entry name" value="HAMP"/>
    <property type="match status" value="1"/>
</dbReference>